<proteinExistence type="predicted"/>
<sequence>MLLPRPLPSVLSRHLYSPDNSRDCEAPQANATVIHLVTVSDCNEHHTTRTSAQQRPPAHDAPYEHELRYTTIAPSSVLCLPLCRASHHAVLPHHPVSISSLLPYFLFAPPCFLASYQSYRAYT</sequence>
<organism evidence="1 2">
    <name type="scientific">Phaseolus coccineus</name>
    <name type="common">Scarlet runner bean</name>
    <name type="synonym">Phaseolus multiflorus</name>
    <dbReference type="NCBI Taxonomy" id="3886"/>
    <lineage>
        <taxon>Eukaryota</taxon>
        <taxon>Viridiplantae</taxon>
        <taxon>Streptophyta</taxon>
        <taxon>Embryophyta</taxon>
        <taxon>Tracheophyta</taxon>
        <taxon>Spermatophyta</taxon>
        <taxon>Magnoliopsida</taxon>
        <taxon>eudicotyledons</taxon>
        <taxon>Gunneridae</taxon>
        <taxon>Pentapetalae</taxon>
        <taxon>rosids</taxon>
        <taxon>fabids</taxon>
        <taxon>Fabales</taxon>
        <taxon>Fabaceae</taxon>
        <taxon>Papilionoideae</taxon>
        <taxon>50 kb inversion clade</taxon>
        <taxon>NPAAA clade</taxon>
        <taxon>indigoferoid/millettioid clade</taxon>
        <taxon>Phaseoleae</taxon>
        <taxon>Phaseolus</taxon>
    </lineage>
</organism>
<name>A0AAN9RT05_PHACN</name>
<gene>
    <name evidence="1" type="ORF">VNO80_01575</name>
</gene>
<reference evidence="1 2" key="1">
    <citation type="submission" date="2024-01" db="EMBL/GenBank/DDBJ databases">
        <title>The genomes of 5 underutilized Papilionoideae crops provide insights into root nodulation and disease resistanc.</title>
        <authorList>
            <person name="Jiang F."/>
        </authorList>
    </citation>
    <scope>NUCLEOTIDE SEQUENCE [LARGE SCALE GENOMIC DNA]</scope>
    <source>
        <strain evidence="1">JINMINGXINNONG_FW02</strain>
        <tissue evidence="1">Leaves</tissue>
    </source>
</reference>
<protein>
    <submittedName>
        <fullName evidence="1">Uncharacterized protein</fullName>
    </submittedName>
</protein>
<evidence type="ECO:0000313" key="1">
    <source>
        <dbReference type="EMBL" id="KAK7382627.1"/>
    </source>
</evidence>
<keyword evidence="2" id="KW-1185">Reference proteome</keyword>
<comment type="caution">
    <text evidence="1">The sequence shown here is derived from an EMBL/GenBank/DDBJ whole genome shotgun (WGS) entry which is preliminary data.</text>
</comment>
<dbReference type="Proteomes" id="UP001374584">
    <property type="component" value="Unassembled WGS sequence"/>
</dbReference>
<accession>A0AAN9RT05</accession>
<dbReference type="EMBL" id="JAYMYR010000001">
    <property type="protein sequence ID" value="KAK7382627.1"/>
    <property type="molecule type" value="Genomic_DNA"/>
</dbReference>
<dbReference type="AlphaFoldDB" id="A0AAN9RT05"/>
<evidence type="ECO:0000313" key="2">
    <source>
        <dbReference type="Proteomes" id="UP001374584"/>
    </source>
</evidence>